<gene>
    <name evidence="6" type="ORF">JK360_28105</name>
</gene>
<organism evidence="6 7">
    <name type="scientific">Streptomyces siderophoricus</name>
    <dbReference type="NCBI Taxonomy" id="2802281"/>
    <lineage>
        <taxon>Bacteria</taxon>
        <taxon>Bacillati</taxon>
        <taxon>Actinomycetota</taxon>
        <taxon>Actinomycetes</taxon>
        <taxon>Kitasatosporales</taxon>
        <taxon>Streptomycetaceae</taxon>
        <taxon>Streptomyces</taxon>
    </lineage>
</organism>
<evidence type="ECO:0000259" key="5">
    <source>
        <dbReference type="PROSITE" id="PS51118"/>
    </source>
</evidence>
<dbReference type="Proteomes" id="UP000629371">
    <property type="component" value="Unassembled WGS sequence"/>
</dbReference>
<dbReference type="PANTHER" id="PTHR33204:SF18">
    <property type="entry name" value="TRANSCRIPTIONAL REGULATORY PROTEIN"/>
    <property type="match status" value="1"/>
</dbReference>
<dbReference type="PANTHER" id="PTHR33204">
    <property type="entry name" value="TRANSCRIPTIONAL REGULATOR, MARR FAMILY"/>
    <property type="match status" value="1"/>
</dbReference>
<dbReference type="Pfam" id="PF01638">
    <property type="entry name" value="HxlR"/>
    <property type="match status" value="1"/>
</dbReference>
<feature type="region of interest" description="Disordered" evidence="4">
    <location>
        <begin position="131"/>
        <end position="161"/>
    </location>
</feature>
<keyword evidence="2" id="KW-0238">DNA-binding</keyword>
<dbReference type="Gene3D" id="1.10.10.10">
    <property type="entry name" value="Winged helix-like DNA-binding domain superfamily/Winged helix DNA-binding domain"/>
    <property type="match status" value="1"/>
</dbReference>
<dbReference type="InterPro" id="IPR036388">
    <property type="entry name" value="WH-like_DNA-bd_sf"/>
</dbReference>
<sequence>MVARTRFDADPCPVARSVNAIGDWWSLLIVRDAFDGSRRFGEFQRSLGIAKNILAARLRALETAGVLRAVPAPDGGAHREYLLTEKGRALFPVIVALRQWGEDQCFTPGEDHSRLLDRRTSRPLRRLQIRAADGRPVGPEDTVVEKLQETERTGTERAGEG</sequence>
<reference evidence="6 7" key="1">
    <citation type="submission" date="2021-01" db="EMBL/GenBank/DDBJ databases">
        <title>WGS of actinomycetes isolated from Thailand.</title>
        <authorList>
            <person name="Thawai C."/>
        </authorList>
    </citation>
    <scope>NUCLEOTIDE SEQUENCE [LARGE SCALE GENOMIC DNA]</scope>
    <source>
        <strain evidence="6 7">CH9-7</strain>
    </source>
</reference>
<feature type="domain" description="HTH hxlR-type" evidence="5">
    <location>
        <begin position="12"/>
        <end position="109"/>
    </location>
</feature>
<protein>
    <submittedName>
        <fullName evidence="6">Helix-turn-helix transcriptional regulator</fullName>
    </submittedName>
</protein>
<evidence type="ECO:0000256" key="2">
    <source>
        <dbReference type="ARBA" id="ARBA00023125"/>
    </source>
</evidence>
<keyword evidence="7" id="KW-1185">Reference proteome</keyword>
<dbReference type="RefSeq" id="WP_201808759.1">
    <property type="nucleotide sequence ID" value="NZ_JAERRI010000018.1"/>
</dbReference>
<comment type="caution">
    <text evidence="6">The sequence shown here is derived from an EMBL/GenBank/DDBJ whole genome shotgun (WGS) entry which is preliminary data.</text>
</comment>
<evidence type="ECO:0000313" key="6">
    <source>
        <dbReference type="EMBL" id="MBL1093180.1"/>
    </source>
</evidence>
<keyword evidence="1" id="KW-0805">Transcription regulation</keyword>
<evidence type="ECO:0000256" key="4">
    <source>
        <dbReference type="SAM" id="MobiDB-lite"/>
    </source>
</evidence>
<dbReference type="InterPro" id="IPR002577">
    <property type="entry name" value="HTH_HxlR"/>
</dbReference>
<evidence type="ECO:0000313" key="7">
    <source>
        <dbReference type="Proteomes" id="UP000629371"/>
    </source>
</evidence>
<feature type="compositionally biased region" description="Basic and acidic residues" evidence="4">
    <location>
        <begin position="143"/>
        <end position="161"/>
    </location>
</feature>
<dbReference type="PROSITE" id="PS51118">
    <property type="entry name" value="HTH_HXLR"/>
    <property type="match status" value="1"/>
</dbReference>
<dbReference type="SUPFAM" id="SSF46785">
    <property type="entry name" value="Winged helix' DNA-binding domain"/>
    <property type="match status" value="1"/>
</dbReference>
<evidence type="ECO:0000256" key="3">
    <source>
        <dbReference type="ARBA" id="ARBA00023163"/>
    </source>
</evidence>
<name>A0ABS1MZN7_9ACTN</name>
<accession>A0ABS1MZN7</accession>
<keyword evidence="3" id="KW-0804">Transcription</keyword>
<dbReference type="EMBL" id="JAERRI010000018">
    <property type="protein sequence ID" value="MBL1093180.1"/>
    <property type="molecule type" value="Genomic_DNA"/>
</dbReference>
<dbReference type="InterPro" id="IPR036390">
    <property type="entry name" value="WH_DNA-bd_sf"/>
</dbReference>
<proteinExistence type="predicted"/>
<evidence type="ECO:0000256" key="1">
    <source>
        <dbReference type="ARBA" id="ARBA00023015"/>
    </source>
</evidence>